<gene>
    <name evidence="2" type="ORF">DB31_4539</name>
</gene>
<dbReference type="OrthoDB" id="5524041at2"/>
<proteinExistence type="predicted"/>
<dbReference type="STRING" id="394096.DB31_4539"/>
<dbReference type="EMBL" id="JMCB01000025">
    <property type="protein sequence ID" value="KFE61104.1"/>
    <property type="molecule type" value="Genomic_DNA"/>
</dbReference>
<dbReference type="AlphaFoldDB" id="A0A085W091"/>
<dbReference type="Pfam" id="PF07238">
    <property type="entry name" value="PilZ"/>
    <property type="match status" value="1"/>
</dbReference>
<evidence type="ECO:0000313" key="3">
    <source>
        <dbReference type="Proteomes" id="UP000028725"/>
    </source>
</evidence>
<evidence type="ECO:0000313" key="2">
    <source>
        <dbReference type="EMBL" id="KFE61104.1"/>
    </source>
</evidence>
<dbReference type="GO" id="GO:0035438">
    <property type="term" value="F:cyclic-di-GMP binding"/>
    <property type="evidence" value="ECO:0007669"/>
    <property type="project" value="InterPro"/>
</dbReference>
<protein>
    <submittedName>
        <fullName evidence="2">Type IV pilus assembly protein PilZ</fullName>
    </submittedName>
</protein>
<dbReference type="InterPro" id="IPR009875">
    <property type="entry name" value="PilZ_domain"/>
</dbReference>
<feature type="domain" description="PilZ" evidence="1">
    <location>
        <begin position="111"/>
        <end position="209"/>
    </location>
</feature>
<reference evidence="2 3" key="1">
    <citation type="submission" date="2014-04" db="EMBL/GenBank/DDBJ databases">
        <title>Genome assembly of Hyalangium minutum DSM 14724.</title>
        <authorList>
            <person name="Sharma G."/>
            <person name="Subramanian S."/>
        </authorList>
    </citation>
    <scope>NUCLEOTIDE SEQUENCE [LARGE SCALE GENOMIC DNA]</scope>
    <source>
        <strain evidence="2 3">DSM 14724</strain>
    </source>
</reference>
<sequence>MPEEAATSVEVRYASRRALLTAAKTERGSLTLFVPSPHMVFQDARVKLFVTFGDTSERFELEGVALETTRKMGRDGKGGFLVGFVGDHKRRAAEVFAFCAQRPLSMGTASRERIPIRKNCQLKLGDRQLPAELRDLSQTGAFIVGNNLSKIKEGEPVWLKVADGLFGIGGTWIEARVIWQGKKGEERGLGLRFTGNEAKQASAIQRLLERSGSGR</sequence>
<keyword evidence="3" id="KW-1185">Reference proteome</keyword>
<accession>A0A085W091</accession>
<dbReference type="SUPFAM" id="SSF141371">
    <property type="entry name" value="PilZ domain-like"/>
    <property type="match status" value="1"/>
</dbReference>
<dbReference type="Gene3D" id="2.40.10.220">
    <property type="entry name" value="predicted glycosyltransferase like domains"/>
    <property type="match status" value="1"/>
</dbReference>
<dbReference type="RefSeq" id="WP_044198451.1">
    <property type="nucleotide sequence ID" value="NZ_JMCB01000025.1"/>
</dbReference>
<name>A0A085W091_9BACT</name>
<organism evidence="2 3">
    <name type="scientific">Hyalangium minutum</name>
    <dbReference type="NCBI Taxonomy" id="394096"/>
    <lineage>
        <taxon>Bacteria</taxon>
        <taxon>Pseudomonadati</taxon>
        <taxon>Myxococcota</taxon>
        <taxon>Myxococcia</taxon>
        <taxon>Myxococcales</taxon>
        <taxon>Cystobacterineae</taxon>
        <taxon>Archangiaceae</taxon>
        <taxon>Hyalangium</taxon>
    </lineage>
</organism>
<comment type="caution">
    <text evidence="2">The sequence shown here is derived from an EMBL/GenBank/DDBJ whole genome shotgun (WGS) entry which is preliminary data.</text>
</comment>
<evidence type="ECO:0000259" key="1">
    <source>
        <dbReference type="Pfam" id="PF07238"/>
    </source>
</evidence>
<dbReference type="Proteomes" id="UP000028725">
    <property type="component" value="Unassembled WGS sequence"/>
</dbReference>